<dbReference type="Proteomes" id="UP000501421">
    <property type="component" value="Chromosome"/>
</dbReference>
<dbReference type="NCBIfam" id="NF033559">
    <property type="entry name" value="transpos_IS1634"/>
    <property type="match status" value="1"/>
</dbReference>
<accession>A0A679FPM4</accession>
<dbReference type="InterPro" id="IPR047654">
    <property type="entry name" value="IS1634_transpos"/>
</dbReference>
<dbReference type="SUPFAM" id="SSF53098">
    <property type="entry name" value="Ribonuclease H-like"/>
    <property type="match status" value="1"/>
</dbReference>
<dbReference type="AlphaFoldDB" id="A0A679FPM4"/>
<dbReference type="EMBL" id="AP022557">
    <property type="protein sequence ID" value="BBW98438.1"/>
    <property type="molecule type" value="Genomic_DNA"/>
</dbReference>
<dbReference type="GO" id="GO:0006313">
    <property type="term" value="P:DNA transposition"/>
    <property type="evidence" value="ECO:0007669"/>
    <property type="project" value="InterPro"/>
</dbReference>
<dbReference type="RefSeq" id="WP_033844680.1">
    <property type="nucleotide sequence ID" value="NZ_AP022557.1"/>
</dbReference>
<dbReference type="PANTHER" id="PTHR34614:SF2">
    <property type="entry name" value="TRANSPOSASE IS4-LIKE DOMAIN-CONTAINING PROTEIN"/>
    <property type="match status" value="1"/>
</dbReference>
<dbReference type="GO" id="GO:0004803">
    <property type="term" value="F:transposase activity"/>
    <property type="evidence" value="ECO:0007669"/>
    <property type="project" value="InterPro"/>
</dbReference>
<gene>
    <name evidence="2" type="ORF">GsuE55_32710</name>
</gene>
<protein>
    <submittedName>
        <fullName evidence="2">Transposase</fullName>
    </submittedName>
</protein>
<evidence type="ECO:0000313" key="3">
    <source>
        <dbReference type="Proteomes" id="UP000501421"/>
    </source>
</evidence>
<reference evidence="3" key="1">
    <citation type="journal article" date="2020" name="Microbiol. Resour. Announc.">
        <title>Complete Genome Sequence of Geobacillus sp. Strain E55-1, Isolated from Mine Geyser in Japan.</title>
        <authorList>
            <person name="Miyazaki K."/>
            <person name="Hase E."/>
            <person name="Tokito N."/>
        </authorList>
    </citation>
    <scope>NUCLEOTIDE SEQUENCE [LARGE SCALE GENOMIC DNA]</scope>
    <source>
        <strain evidence="3">E55-1</strain>
    </source>
</reference>
<dbReference type="PANTHER" id="PTHR34614">
    <property type="match status" value="1"/>
</dbReference>
<dbReference type="InterPro" id="IPR002559">
    <property type="entry name" value="Transposase_11"/>
</dbReference>
<evidence type="ECO:0000259" key="1">
    <source>
        <dbReference type="Pfam" id="PF01609"/>
    </source>
</evidence>
<evidence type="ECO:0000313" key="2">
    <source>
        <dbReference type="EMBL" id="BBW98438.1"/>
    </source>
</evidence>
<proteinExistence type="predicted"/>
<keyword evidence="3" id="KW-1185">Reference proteome</keyword>
<feature type="domain" description="Transposase IS4-like" evidence="1">
    <location>
        <begin position="241"/>
        <end position="489"/>
    </location>
</feature>
<sequence length="555" mass="64021">MYIRRVTRKNKDGTTVAYLQLAHNEWDPKAKYAKAKVIYSFGREDEVDRAVLERLAKSISRFLSPEQAWEIEALAEEVSDGFQFQSSKRLGGVWLLDQLWRQLGLGDILHSLFASRHHQIPLERLIFAMVANRALHPSSKLAMEEWVEKDVYIPHLPEVASHQLYRAMDELLIVQSDLERQVFHAVADLLNLEVDLIYFDTTSSYFEVDPSETPEGESLRKQGFSKDKRPDLVQIVIGLAVTREGVPIRAWVWPSNTMDMTVIKQVKQDLIGWKLGRVISVMDRGFSSEENLRILQQAGGHYIVGEKTRSGKAAVEEALSRRGRYQQIRENLHIKEITVGDGEARQRYVLVYNPSEAERQRKERETLLESLKEELEGLRQLPNEAHHKATCRLRSHPSYGKYLRQLKDGTLRIDKQAVRDAEKYDGKYLIRTSDDTLSAEDVALGYKQLVDIEQAFRTLKSTLELRPMYHRLEDCIRAHVLLSWLALLLVRIVEIRTHESWPKVRDECERLMLGHFSSKNGDLDQRTELTTKQAQFFAALGLEPPPKILGIHPRT</sequence>
<dbReference type="InterPro" id="IPR012337">
    <property type="entry name" value="RNaseH-like_sf"/>
</dbReference>
<name>A0A679FPM4_9BACL</name>
<organism evidence="2 3">
    <name type="scientific">Geobacillus subterraneus</name>
    <dbReference type="NCBI Taxonomy" id="129338"/>
    <lineage>
        <taxon>Bacteria</taxon>
        <taxon>Bacillati</taxon>
        <taxon>Bacillota</taxon>
        <taxon>Bacilli</taxon>
        <taxon>Bacillales</taxon>
        <taxon>Anoxybacillaceae</taxon>
        <taxon>Geobacillus</taxon>
    </lineage>
</organism>
<dbReference type="GO" id="GO:0003677">
    <property type="term" value="F:DNA binding"/>
    <property type="evidence" value="ECO:0007669"/>
    <property type="project" value="InterPro"/>
</dbReference>
<dbReference type="Pfam" id="PF01609">
    <property type="entry name" value="DDE_Tnp_1"/>
    <property type="match status" value="1"/>
</dbReference>